<comment type="caution">
    <text evidence="1">The sequence shown here is derived from an EMBL/GenBank/DDBJ whole genome shotgun (WGS) entry which is preliminary data.</text>
</comment>
<proteinExistence type="predicted"/>
<accession>A0AA36IWK3</accession>
<sequence length="245" mass="27658">MEAISVRDAGLQLNKKAEQYQRPLDVVRFLQDEFGKNDVKLSRFEDLKMNIADKVVRKHDNEVPVLRDASDEVVKTYKVVIKFAFAGLEETELCQDISQEESFEKESEEEIMEVEGTSEGQEVFVPKPADVREGEPFEVNCGGLDMKVSIPKDAVDENTGIDMDPEQLKEAFGTEMTRIVTWCGHMIKAFSRKQTVPALSSCEAELIAAVDLAKEALSVKFEKYELKTRYNLLVDSINRAILLGD</sequence>
<name>A0AA36IWK3_9DINO</name>
<protein>
    <submittedName>
        <fullName evidence="1">Uncharacterized protein</fullName>
    </submittedName>
</protein>
<evidence type="ECO:0000313" key="1">
    <source>
        <dbReference type="EMBL" id="CAJ1395312.1"/>
    </source>
</evidence>
<dbReference type="AlphaFoldDB" id="A0AA36IWK3"/>
<dbReference type="Proteomes" id="UP001178507">
    <property type="component" value="Unassembled WGS sequence"/>
</dbReference>
<gene>
    <name evidence="1" type="ORF">EVOR1521_LOCUS19764</name>
</gene>
<evidence type="ECO:0000313" key="2">
    <source>
        <dbReference type="Proteomes" id="UP001178507"/>
    </source>
</evidence>
<reference evidence="1" key="1">
    <citation type="submission" date="2023-08" db="EMBL/GenBank/DDBJ databases">
        <authorList>
            <person name="Chen Y."/>
            <person name="Shah S."/>
            <person name="Dougan E. K."/>
            <person name="Thang M."/>
            <person name="Chan C."/>
        </authorList>
    </citation>
    <scope>NUCLEOTIDE SEQUENCE</scope>
</reference>
<organism evidence="1 2">
    <name type="scientific">Effrenium voratum</name>
    <dbReference type="NCBI Taxonomy" id="2562239"/>
    <lineage>
        <taxon>Eukaryota</taxon>
        <taxon>Sar</taxon>
        <taxon>Alveolata</taxon>
        <taxon>Dinophyceae</taxon>
        <taxon>Suessiales</taxon>
        <taxon>Symbiodiniaceae</taxon>
        <taxon>Effrenium</taxon>
    </lineage>
</organism>
<dbReference type="EMBL" id="CAUJNA010003124">
    <property type="protein sequence ID" value="CAJ1395312.1"/>
    <property type="molecule type" value="Genomic_DNA"/>
</dbReference>
<keyword evidence="2" id="KW-1185">Reference proteome</keyword>